<dbReference type="NCBIfam" id="NF041432">
    <property type="entry name" value="MchS3"/>
    <property type="match status" value="1"/>
</dbReference>
<accession>A0A3N4NZ34</accession>
<dbReference type="OrthoDB" id="6522340at2"/>
<name>A0A3N4NZ34_9GAMM</name>
<dbReference type="AlphaFoldDB" id="A0A3N4NZ34"/>
<protein>
    <recommendedName>
        <fullName evidence="4">Rap1a immunity protein domain-containing protein</fullName>
    </recommendedName>
</protein>
<organism evidence="2 3">
    <name type="scientific">Candidatus Pantoea deserta</name>
    <dbReference type="NCBI Taxonomy" id="1869313"/>
    <lineage>
        <taxon>Bacteria</taxon>
        <taxon>Pseudomonadati</taxon>
        <taxon>Pseudomonadota</taxon>
        <taxon>Gammaproteobacteria</taxon>
        <taxon>Enterobacterales</taxon>
        <taxon>Erwiniaceae</taxon>
        <taxon>Pantoea</taxon>
    </lineage>
</organism>
<dbReference type="EMBL" id="RMVG01000006">
    <property type="protein sequence ID" value="RPE01315.1"/>
    <property type="molecule type" value="Genomic_DNA"/>
</dbReference>
<dbReference type="RefSeq" id="WP_123800920.1">
    <property type="nucleotide sequence ID" value="NZ_RMVG01000006.1"/>
</dbReference>
<proteinExistence type="predicted"/>
<gene>
    <name evidence="2" type="ORF">BBB56_10635</name>
</gene>
<reference evidence="2 3" key="1">
    <citation type="submission" date="2018-11" db="EMBL/GenBank/DDBJ databases">
        <title>Whole genome sequencing of Pantoea sp. RIT388.</title>
        <authorList>
            <person name="Gan H.M."/>
            <person name="Hudson A.O."/>
        </authorList>
    </citation>
    <scope>NUCLEOTIDE SEQUENCE [LARGE SCALE GENOMIC DNA]</scope>
    <source>
        <strain evidence="2 3">RIT388</strain>
    </source>
</reference>
<dbReference type="Proteomes" id="UP000281332">
    <property type="component" value="Unassembled WGS sequence"/>
</dbReference>
<keyword evidence="3" id="KW-1185">Reference proteome</keyword>
<keyword evidence="1" id="KW-0732">Signal</keyword>
<comment type="caution">
    <text evidence="2">The sequence shown here is derived from an EMBL/GenBank/DDBJ whole genome shotgun (WGS) entry which is preliminary data.</text>
</comment>
<feature type="signal peptide" evidence="1">
    <location>
        <begin position="1"/>
        <end position="20"/>
    </location>
</feature>
<evidence type="ECO:0000313" key="3">
    <source>
        <dbReference type="Proteomes" id="UP000281332"/>
    </source>
</evidence>
<sequence>MKWMSCFIATSLFIFSSAFQSQKYTADNLASVSVFSVGLNGFVAKKLPEQLIYEEIKKDSDAITIFENILTSPHSTPASKAYAACGLWEKGATNKIHLDDAYAKQAVSVLRGDVLSKYRLKDIFFGITLHGCK</sequence>
<evidence type="ECO:0000256" key="1">
    <source>
        <dbReference type="SAM" id="SignalP"/>
    </source>
</evidence>
<feature type="chain" id="PRO_5018219198" description="Rap1a immunity protein domain-containing protein" evidence="1">
    <location>
        <begin position="21"/>
        <end position="133"/>
    </location>
</feature>
<evidence type="ECO:0000313" key="2">
    <source>
        <dbReference type="EMBL" id="RPE01315.1"/>
    </source>
</evidence>
<evidence type="ECO:0008006" key="4">
    <source>
        <dbReference type="Google" id="ProtNLM"/>
    </source>
</evidence>